<feature type="domain" description="DNA2/NAM7 helicase-like C-terminal" evidence="2">
    <location>
        <begin position="872"/>
        <end position="1056"/>
    </location>
</feature>
<evidence type="ECO:0000259" key="2">
    <source>
        <dbReference type="Pfam" id="PF13087"/>
    </source>
</evidence>
<dbReference type="Gene3D" id="3.40.960.10">
    <property type="entry name" value="VSR Endonuclease"/>
    <property type="match status" value="1"/>
</dbReference>
<dbReference type="Gene3D" id="3.40.50.300">
    <property type="entry name" value="P-loop containing nucleotide triphosphate hydrolases"/>
    <property type="match status" value="3"/>
</dbReference>
<dbReference type="EMBL" id="CP011856">
    <property type="protein sequence ID" value="AKM53978.1"/>
    <property type="molecule type" value="Genomic_DNA"/>
</dbReference>
<dbReference type="Pfam" id="PF13087">
    <property type="entry name" value="AAA_12"/>
    <property type="match status" value="1"/>
</dbReference>
<proteinExistence type="predicted"/>
<dbReference type="InterPro" id="IPR045055">
    <property type="entry name" value="DNA2/NAM7-like"/>
</dbReference>
<dbReference type="SUPFAM" id="SSF52540">
    <property type="entry name" value="P-loop containing nucleoside triphosphate hydrolases"/>
    <property type="match status" value="1"/>
</dbReference>
<accession>A0A0H3XH80</accession>
<dbReference type="STRING" id="315358.SERIO_v1c03990"/>
<dbReference type="InterPro" id="IPR041679">
    <property type="entry name" value="DNA2/NAM7-like_C"/>
</dbReference>
<sequence>MEEKKLYTSLKQYQNRFLRQKAIGNLFFTKNSTATNRSIIDLYQLLFTNFAEPQQEFQNFLTGSALKLKEINAYSIPNIDLHLKVLYSSEDDKVFMHKYRELSTKSNIFKVKPIFEEIIKFYKRKNKDNPEDLVNKTIKFLNSYFAEQFDNLKIIVKDSENELSEKGNNVFYLGYPYIEGFLETEEVFRGPLLLWPIVVDNNDKVKREMTLRIETTNVIINPMIKLRQLAARKINLDLVNFDPLDDEEDVNKIEKALTELSEIGLTVKNNNPTVVSQTSIITNFSLPLKAYNKEQAASELKNKYNFNESAILCAAFIGIYKTTNTALFSDYNKILDNTNLGELNDLFFQILNEYEDSKEKRIEFEKSFREQDVIAISELDFYQKLAIKKAMNSNLIIEGPPGTGKSQTITNLIVNDIYRGDNVLLCAEKKTALEVVYNNMKKFQKYCLFIDDMNNKSFVFSQIKAAIDSSLNTVVSEKQKISNDEMDYYFDKIREYRQLIEEEKTQNYTLYKNDLKDINNYLDPNYYERLNQYAIFSLALESFTEGVEKIYANLDDIIKIKEFKQKFAVLIELHYKKINFLKLSKLLTKIKDKKLDYLIYNMLAKGEIKPKINLTKDYDDYVNFLSEASSKITKLKTELESLDEFLAGLVLLKLETNFDPIITDNYPFIDFLLESQLAKDHLIILYKWIYIKNFENNNEDMIGIANSVWHKEIKEIEIKSINVAIDQLDNNLAIDIREKIQSLGPEIQDQIMMLKKVVNNNSRKSLKFIFSNYPLAIHTLFPVLMTTPDSAAILLETKPNLFNQVIFDEASQLFVEKTIPIIYWGQRIVVAGDSKQLRPTNFFGIKNTGEEETEDFNDNLEAESLLDFVNGKIPSRMLRYHYRSVHKELINFSNTGFYTDQLFTNSNTKLSTIPIEEIYLPEGKFINRQNRPEAEAVVNKIEEILETRKHNETIGVITFNVKQSVLIQSLLDKRAQNNKKLADELNRIVDRKNYSIFVKNLENVQGDERDIILFSFGFAKNENGVFRNYFGPLSDRGGENRLNVAITRAKRKIYLVKSIKSYDISKDSKNKGPKFLHYYLKYVEALNNPNIEPELRDDFLDNVLGELRNEETGNNVIESEVVEVKTTNPEFQAEVLVALDQLIQENGYGKRFQIKQQIKVDNYLIDIGIYDKKEQKFVLGIEIDGEHYNKILAQKEYDFYRQKYLEVRNWEIYRIPLLKWEVNREKVLRDIALKMEGVK</sequence>
<dbReference type="InterPro" id="IPR049468">
    <property type="entry name" value="Restrct_endonuc-II-like_dom"/>
</dbReference>
<reference evidence="5" key="2">
    <citation type="submission" date="2015-06" db="EMBL/GenBank/DDBJ databases">
        <title>Complete genome sequence of Spiroplasma eriocheiris TDA-040725-5 (DSM 21848).</title>
        <authorList>
            <person name="Lo W.-S."/>
            <person name="Kuo C.-H."/>
        </authorList>
    </citation>
    <scope>NUCLEOTIDE SEQUENCE [LARGE SCALE GENOMIC DNA]</scope>
    <source>
        <strain evidence="5">TDA-040725-5</strain>
    </source>
</reference>
<organism evidence="4 5">
    <name type="scientific">Spiroplasma eriocheiris</name>
    <dbReference type="NCBI Taxonomy" id="315358"/>
    <lineage>
        <taxon>Bacteria</taxon>
        <taxon>Bacillati</taxon>
        <taxon>Mycoplasmatota</taxon>
        <taxon>Mollicutes</taxon>
        <taxon>Entomoplasmatales</taxon>
        <taxon>Spiroplasmataceae</taxon>
        <taxon>Spiroplasma</taxon>
    </lineage>
</organism>
<name>A0A0H3XH80_9MOLU</name>
<dbReference type="Pfam" id="PF13086">
    <property type="entry name" value="AAA_11"/>
    <property type="match status" value="1"/>
</dbReference>
<dbReference type="InterPro" id="IPR047187">
    <property type="entry name" value="SF1_C_Upf1"/>
</dbReference>
<dbReference type="GO" id="GO:0004386">
    <property type="term" value="F:helicase activity"/>
    <property type="evidence" value="ECO:0007669"/>
    <property type="project" value="InterPro"/>
</dbReference>
<evidence type="ECO:0000313" key="4">
    <source>
        <dbReference type="EMBL" id="AKM53978.1"/>
    </source>
</evidence>
<keyword evidence="5" id="KW-1185">Reference proteome</keyword>
<protein>
    <submittedName>
        <fullName evidence="4">Uncharacterized protein</fullName>
    </submittedName>
</protein>
<dbReference type="KEGG" id="seri:SERIO_v1c03990"/>
<dbReference type="RefSeq" id="WP_047791230.1">
    <property type="nucleotide sequence ID" value="NZ_CP011856.1"/>
</dbReference>
<evidence type="ECO:0000259" key="1">
    <source>
        <dbReference type="Pfam" id="PF13086"/>
    </source>
</evidence>
<dbReference type="CDD" id="cd18808">
    <property type="entry name" value="SF1_C_Upf1"/>
    <property type="match status" value="1"/>
</dbReference>
<dbReference type="PANTHER" id="PTHR10887:SF530">
    <property type="entry name" value="SUPERFAMILY I DNA HELICASES"/>
    <property type="match status" value="1"/>
</dbReference>
<dbReference type="Pfam" id="PF18741">
    <property type="entry name" value="MTES_1575"/>
    <property type="match status" value="1"/>
</dbReference>
<feature type="domain" description="Restriction endonuclease type II-like" evidence="3">
    <location>
        <begin position="1150"/>
        <end position="1232"/>
    </location>
</feature>
<dbReference type="InterPro" id="IPR041677">
    <property type="entry name" value="DNA2/NAM7_AAA_11"/>
</dbReference>
<feature type="domain" description="DNA2/NAM7 helicase helicase" evidence="1">
    <location>
        <begin position="379"/>
        <end position="503"/>
    </location>
</feature>
<evidence type="ECO:0000313" key="5">
    <source>
        <dbReference type="Proteomes" id="UP000035661"/>
    </source>
</evidence>
<gene>
    <name evidence="4" type="ORF">SERIO_v1c03990</name>
</gene>
<reference evidence="4 5" key="1">
    <citation type="journal article" date="2015" name="Genome Biol. Evol.">
        <title>Found and Lost: The Fates of Horizontally Acquired Genes in Arthropod-Symbiotic Spiroplasma.</title>
        <authorList>
            <person name="Lo W.S."/>
            <person name="Gasparich G.E."/>
            <person name="Kuo C.H."/>
        </authorList>
    </citation>
    <scope>NUCLEOTIDE SEQUENCE [LARGE SCALE GENOMIC DNA]</scope>
    <source>
        <strain evidence="5">TDA-040725-5</strain>
    </source>
</reference>
<dbReference type="PATRIC" id="fig|743698.3.peg.399"/>
<dbReference type="InterPro" id="IPR027417">
    <property type="entry name" value="P-loop_NTPase"/>
</dbReference>
<evidence type="ECO:0000259" key="3">
    <source>
        <dbReference type="Pfam" id="PF18741"/>
    </source>
</evidence>
<dbReference type="Proteomes" id="UP000035661">
    <property type="component" value="Chromosome"/>
</dbReference>
<dbReference type="AlphaFoldDB" id="A0A0H3XH80"/>
<dbReference type="PANTHER" id="PTHR10887">
    <property type="entry name" value="DNA2/NAM7 HELICASE FAMILY"/>
    <property type="match status" value="1"/>
</dbReference>